<dbReference type="AlphaFoldDB" id="A0A7X0DDH3"/>
<dbReference type="GO" id="GO:0043565">
    <property type="term" value="F:sequence-specific DNA binding"/>
    <property type="evidence" value="ECO:0007669"/>
    <property type="project" value="InterPro"/>
</dbReference>
<dbReference type="CDD" id="cd06571">
    <property type="entry name" value="Bac_DnaA_C"/>
    <property type="match status" value="1"/>
</dbReference>
<protein>
    <recommendedName>
        <fullName evidence="2">Chromosomal replication initiator DnaA C-terminal domain-containing protein</fullName>
    </recommendedName>
</protein>
<dbReference type="GO" id="GO:0005524">
    <property type="term" value="F:ATP binding"/>
    <property type="evidence" value="ECO:0007669"/>
    <property type="project" value="InterPro"/>
</dbReference>
<gene>
    <name evidence="3" type="ORF">HNQ75_002901</name>
</gene>
<keyword evidence="4" id="KW-1185">Reference proteome</keyword>
<dbReference type="InterPro" id="IPR010921">
    <property type="entry name" value="Trp_repressor/repl_initiator"/>
</dbReference>
<dbReference type="Proteomes" id="UP000535501">
    <property type="component" value="Unassembled WGS sequence"/>
</dbReference>
<comment type="caution">
    <text evidence="3">The sequence shown here is derived from an EMBL/GenBank/DDBJ whole genome shotgun (WGS) entry which is preliminary data.</text>
</comment>
<proteinExistence type="predicted"/>
<evidence type="ECO:0000259" key="2">
    <source>
        <dbReference type="SMART" id="SM00760"/>
    </source>
</evidence>
<dbReference type="SUPFAM" id="SSF48295">
    <property type="entry name" value="TrpR-like"/>
    <property type="match status" value="1"/>
</dbReference>
<dbReference type="RefSeq" id="WP_139346193.1">
    <property type="nucleotide sequence ID" value="NZ_JACHEJ010000007.1"/>
</dbReference>
<name>A0A7X0DDH3_9HYPH</name>
<accession>A0A7X0DDH3</accession>
<feature type="compositionally biased region" description="Polar residues" evidence="1">
    <location>
        <begin position="1"/>
        <end position="11"/>
    </location>
</feature>
<evidence type="ECO:0000313" key="3">
    <source>
        <dbReference type="EMBL" id="MBB6180918.1"/>
    </source>
</evidence>
<organism evidence="3 4">
    <name type="scientific">Pseudorhizobium flavum</name>
    <dbReference type="NCBI Taxonomy" id="1335061"/>
    <lineage>
        <taxon>Bacteria</taxon>
        <taxon>Pseudomonadati</taxon>
        <taxon>Pseudomonadota</taxon>
        <taxon>Alphaproteobacteria</taxon>
        <taxon>Hyphomicrobiales</taxon>
        <taxon>Rhizobiaceae</taxon>
        <taxon>Rhizobium/Agrobacterium group</taxon>
        <taxon>Pseudorhizobium</taxon>
    </lineage>
</organism>
<sequence length="139" mass="15808">MSSERTFQSGASGPPLPPTEVRWPPHRIHSLPLRTTCRIVRQVVEEMVLLFGDRVLVRRDRRRLACHVRQIAMYVCHVALRISQTDIGDAFGRDRTTVRHACHAVEDRRDDPVFDDFISAIERIVVAVFGTLEVAAHDG</sequence>
<dbReference type="GO" id="GO:0006275">
    <property type="term" value="P:regulation of DNA replication"/>
    <property type="evidence" value="ECO:0007669"/>
    <property type="project" value="InterPro"/>
</dbReference>
<dbReference type="GO" id="GO:0006270">
    <property type="term" value="P:DNA replication initiation"/>
    <property type="evidence" value="ECO:0007669"/>
    <property type="project" value="InterPro"/>
</dbReference>
<evidence type="ECO:0000256" key="1">
    <source>
        <dbReference type="SAM" id="MobiDB-lite"/>
    </source>
</evidence>
<feature type="region of interest" description="Disordered" evidence="1">
    <location>
        <begin position="1"/>
        <end position="21"/>
    </location>
</feature>
<dbReference type="Gene3D" id="1.10.1750.10">
    <property type="match status" value="1"/>
</dbReference>
<dbReference type="InterPro" id="IPR013159">
    <property type="entry name" value="DnaA_C"/>
</dbReference>
<dbReference type="Pfam" id="PF08299">
    <property type="entry name" value="Bac_DnaA_C"/>
    <property type="match status" value="1"/>
</dbReference>
<feature type="domain" description="Chromosomal replication initiator DnaA C-terminal" evidence="2">
    <location>
        <begin position="36"/>
        <end position="105"/>
    </location>
</feature>
<dbReference type="EMBL" id="JACHEJ010000007">
    <property type="protein sequence ID" value="MBB6180918.1"/>
    <property type="molecule type" value="Genomic_DNA"/>
</dbReference>
<evidence type="ECO:0000313" key="4">
    <source>
        <dbReference type="Proteomes" id="UP000535501"/>
    </source>
</evidence>
<dbReference type="SMART" id="SM00760">
    <property type="entry name" value="Bac_DnaA_C"/>
    <property type="match status" value="1"/>
</dbReference>
<reference evidence="3 4" key="1">
    <citation type="submission" date="2020-08" db="EMBL/GenBank/DDBJ databases">
        <title>Genomic Encyclopedia of Type Strains, Phase IV (KMG-IV): sequencing the most valuable type-strain genomes for metagenomic binning, comparative biology and taxonomic classification.</title>
        <authorList>
            <person name="Goeker M."/>
        </authorList>
    </citation>
    <scope>NUCLEOTIDE SEQUENCE [LARGE SCALE GENOMIC DNA]</scope>
    <source>
        <strain evidence="3 4">DSM 102134</strain>
    </source>
</reference>